<organism evidence="3 4">
    <name type="scientific">Desertihabitans brevis</name>
    <dbReference type="NCBI Taxonomy" id="2268447"/>
    <lineage>
        <taxon>Bacteria</taxon>
        <taxon>Bacillati</taxon>
        <taxon>Actinomycetota</taxon>
        <taxon>Actinomycetes</taxon>
        <taxon>Propionibacteriales</taxon>
        <taxon>Propionibacteriaceae</taxon>
        <taxon>Desertihabitans</taxon>
    </lineage>
</organism>
<dbReference type="EMBL" id="QOUI01000002">
    <property type="protein sequence ID" value="RCK70684.1"/>
    <property type="molecule type" value="Genomic_DNA"/>
</dbReference>
<keyword evidence="4" id="KW-1185">Reference proteome</keyword>
<dbReference type="NCBIfam" id="NF005309">
    <property type="entry name" value="PRK06841.1"/>
    <property type="match status" value="1"/>
</dbReference>
<dbReference type="InterPro" id="IPR036291">
    <property type="entry name" value="NAD(P)-bd_dom_sf"/>
</dbReference>
<dbReference type="AlphaFoldDB" id="A0A367YXV0"/>
<protein>
    <submittedName>
        <fullName evidence="3">D-threitol dehydrogenase</fullName>
    </submittedName>
</protein>
<dbReference type="SUPFAM" id="SSF51735">
    <property type="entry name" value="NAD(P)-binding Rossmann-fold domains"/>
    <property type="match status" value="1"/>
</dbReference>
<dbReference type="InterPro" id="IPR002347">
    <property type="entry name" value="SDR_fam"/>
</dbReference>
<sequence length="259" mass="26272">MPDPTAADPAAVPTGVGTPRVTVVTGAASGIGRTVAQTCAARGDRVVGVDLAESVVEVVAGLPGTGHLPVVADLTVDGRAEQVVARVVEEVGTPQVLVNSAGVVRLGKAVDLPAGHWHQTLDVNLGASFFMAQAVGRRMVAAGYGRIVNLASQAAVVGLDEHVAYCASKAGVLGMTRALSLEWAPHGVTVNAVSPTVVETPLGREAWAGEKGEAARRAIPVGRFAQPSEVAALIAFLASDEAAMITGENVVMDGGYTTV</sequence>
<dbReference type="FunFam" id="3.40.50.720:FF:000084">
    <property type="entry name" value="Short-chain dehydrogenase reductase"/>
    <property type="match status" value="1"/>
</dbReference>
<comment type="similarity">
    <text evidence="1">Belongs to the short-chain dehydrogenases/reductases (SDR) family.</text>
</comment>
<evidence type="ECO:0000256" key="2">
    <source>
        <dbReference type="ARBA" id="ARBA00023002"/>
    </source>
</evidence>
<dbReference type="RefSeq" id="WP_114125454.1">
    <property type="nucleotide sequence ID" value="NZ_QOUI01000002.1"/>
</dbReference>
<dbReference type="Pfam" id="PF13561">
    <property type="entry name" value="adh_short_C2"/>
    <property type="match status" value="1"/>
</dbReference>
<reference evidence="3 4" key="1">
    <citation type="submission" date="2018-07" db="EMBL/GenBank/DDBJ databases">
        <title>Desertimonas flava gen. nov. sp. nov.</title>
        <authorList>
            <person name="Liu S."/>
        </authorList>
    </citation>
    <scope>NUCLEOTIDE SEQUENCE [LARGE SCALE GENOMIC DNA]</scope>
    <source>
        <strain evidence="3 4">16Sb5-5</strain>
    </source>
</reference>
<comment type="caution">
    <text evidence="3">The sequence shown here is derived from an EMBL/GenBank/DDBJ whole genome shotgun (WGS) entry which is preliminary data.</text>
</comment>
<dbReference type="PANTHER" id="PTHR42760">
    <property type="entry name" value="SHORT-CHAIN DEHYDROGENASES/REDUCTASES FAMILY MEMBER"/>
    <property type="match status" value="1"/>
</dbReference>
<evidence type="ECO:0000313" key="4">
    <source>
        <dbReference type="Proteomes" id="UP000252770"/>
    </source>
</evidence>
<gene>
    <name evidence="3" type="ORF">DT076_04545</name>
</gene>
<dbReference type="Gene3D" id="3.40.50.720">
    <property type="entry name" value="NAD(P)-binding Rossmann-like Domain"/>
    <property type="match status" value="1"/>
</dbReference>
<keyword evidence="2" id="KW-0560">Oxidoreductase</keyword>
<dbReference type="PRINTS" id="PR00081">
    <property type="entry name" value="GDHRDH"/>
</dbReference>
<dbReference type="PANTHER" id="PTHR42760:SF115">
    <property type="entry name" value="3-OXOACYL-[ACYL-CARRIER-PROTEIN] REDUCTASE FABG"/>
    <property type="match status" value="1"/>
</dbReference>
<proteinExistence type="inferred from homology"/>
<name>A0A367YXV0_9ACTN</name>
<dbReference type="PROSITE" id="PS00061">
    <property type="entry name" value="ADH_SHORT"/>
    <property type="match status" value="1"/>
</dbReference>
<accession>A0A367YXV0</accession>
<dbReference type="GO" id="GO:0016616">
    <property type="term" value="F:oxidoreductase activity, acting on the CH-OH group of donors, NAD or NADP as acceptor"/>
    <property type="evidence" value="ECO:0007669"/>
    <property type="project" value="TreeGrafter"/>
</dbReference>
<dbReference type="Proteomes" id="UP000252770">
    <property type="component" value="Unassembled WGS sequence"/>
</dbReference>
<evidence type="ECO:0000313" key="3">
    <source>
        <dbReference type="EMBL" id="RCK70684.1"/>
    </source>
</evidence>
<dbReference type="CDD" id="cd05233">
    <property type="entry name" value="SDR_c"/>
    <property type="match status" value="1"/>
</dbReference>
<dbReference type="PRINTS" id="PR00080">
    <property type="entry name" value="SDRFAMILY"/>
</dbReference>
<dbReference type="InterPro" id="IPR020904">
    <property type="entry name" value="Sc_DH/Rdtase_CS"/>
</dbReference>
<evidence type="ECO:0000256" key="1">
    <source>
        <dbReference type="ARBA" id="ARBA00006484"/>
    </source>
</evidence>